<evidence type="ECO:0000259" key="4">
    <source>
        <dbReference type="Pfam" id="PF00394"/>
    </source>
</evidence>
<evidence type="ECO:0000259" key="5">
    <source>
        <dbReference type="Pfam" id="PF07731"/>
    </source>
</evidence>
<feature type="domain" description="Plastocyanin-like" evidence="4">
    <location>
        <begin position="232"/>
        <end position="310"/>
    </location>
</feature>
<comment type="similarity">
    <text evidence="1">Belongs to the multicopper oxidase family.</text>
</comment>
<dbReference type="PANTHER" id="PTHR48267:SF1">
    <property type="entry name" value="BILIRUBIN OXIDASE"/>
    <property type="match status" value="1"/>
</dbReference>
<evidence type="ECO:0000259" key="6">
    <source>
        <dbReference type="Pfam" id="PF07732"/>
    </source>
</evidence>
<dbReference type="PANTHER" id="PTHR48267">
    <property type="entry name" value="CUPREDOXIN SUPERFAMILY PROTEIN"/>
    <property type="match status" value="1"/>
</dbReference>
<dbReference type="CDD" id="cd13890">
    <property type="entry name" value="CuRO_3_CueO_FtsP"/>
    <property type="match status" value="1"/>
</dbReference>
<dbReference type="Pfam" id="PF07731">
    <property type="entry name" value="Cu-oxidase_2"/>
    <property type="match status" value="1"/>
</dbReference>
<dbReference type="CDD" id="cd04232">
    <property type="entry name" value="CuRO_1_CueO_FtsP"/>
    <property type="match status" value="1"/>
</dbReference>
<dbReference type="InterPro" id="IPR011707">
    <property type="entry name" value="Cu-oxidase-like_N"/>
</dbReference>
<sequence length="480" mass="53468">MSKNRHMLLGIGLTVGLTAVGYITLLEPMISYFKINQSAVNMDIQTSKTKSTLPIPPLLEDKNPDPNIADFTLEPQEGETSFLPNTKTRTMGYNGSFLGPVIRVSKGEQVNVHVNNRLKEATTVHWHGLEVEGEKDGGPHQGIEPGTTWEPSFTVNQQAATLWYHPHFGGNTATQVYKGLAGLFYVDDEVSKSLSIPKEYGVNDIPLVIQDRSFGKDGSFIYNTNMMDGATGDTIIVNGAIKPNLEVNRVKMRFRIVNGANASNFNLKLDNRDGFYQIASDGGFLEKPVSKRNIMLSPGERAEIIVDFSKYEKGTQLSLMSNKEAIMTFNVKGDGKDDTEVPSTLTNIERMSEAQATKIRNFELQGMGQMVSINGIKFDMNRIDETVKLGDTEIWEITNPGSMMHGMGHPFHIHGTQFQILSRNGNAPSPEESGWKDTVYIEPNEKVRLIVKFNKKGTYMYHCHILEHEEAGMMGQIKVE</sequence>
<evidence type="ECO:0000256" key="3">
    <source>
        <dbReference type="ARBA" id="ARBA00023002"/>
    </source>
</evidence>
<organism evidence="7 8">
    <name type="scientific">Streptococcus suis</name>
    <dbReference type="NCBI Taxonomy" id="1307"/>
    <lineage>
        <taxon>Bacteria</taxon>
        <taxon>Bacillati</taxon>
        <taxon>Bacillota</taxon>
        <taxon>Bacilli</taxon>
        <taxon>Lactobacillales</taxon>
        <taxon>Streptococcaceae</taxon>
        <taxon>Streptococcus</taxon>
    </lineage>
</organism>
<dbReference type="InterPro" id="IPR008972">
    <property type="entry name" value="Cupredoxin"/>
</dbReference>
<evidence type="ECO:0000256" key="2">
    <source>
        <dbReference type="ARBA" id="ARBA00022723"/>
    </source>
</evidence>
<protein>
    <submittedName>
        <fullName evidence="7">Multicopper oxidase mco</fullName>
        <ecNumber evidence="7">1.-.-.-</ecNumber>
    </submittedName>
</protein>
<name>A0A116MGH9_STRSU</name>
<evidence type="ECO:0000313" key="7">
    <source>
        <dbReference type="EMBL" id="CYV46267.1"/>
    </source>
</evidence>
<dbReference type="RefSeq" id="WP_044668534.1">
    <property type="nucleotide sequence ID" value="NZ_CEJO01000004.1"/>
</dbReference>
<dbReference type="EMBL" id="FIID01000002">
    <property type="protein sequence ID" value="CYV46267.1"/>
    <property type="molecule type" value="Genomic_DNA"/>
</dbReference>
<dbReference type="PROSITE" id="PS00080">
    <property type="entry name" value="MULTICOPPER_OXIDASE2"/>
    <property type="match status" value="1"/>
</dbReference>
<reference evidence="7 8" key="1">
    <citation type="submission" date="2016-02" db="EMBL/GenBank/DDBJ databases">
        <authorList>
            <consortium name="Pathogen Informatics"/>
        </authorList>
    </citation>
    <scope>NUCLEOTIDE SEQUENCE [LARGE SCALE GENOMIC DNA]</scope>
    <source>
        <strain evidence="7 8">LSS8</strain>
    </source>
</reference>
<feature type="domain" description="Plastocyanin-like" evidence="6">
    <location>
        <begin position="77"/>
        <end position="189"/>
    </location>
</feature>
<dbReference type="Gene3D" id="2.60.40.420">
    <property type="entry name" value="Cupredoxins - blue copper proteins"/>
    <property type="match status" value="3"/>
</dbReference>
<dbReference type="EC" id="1.-.-.-" evidence="7"/>
<dbReference type="InterPro" id="IPR011706">
    <property type="entry name" value="Cu-oxidase_C"/>
</dbReference>
<dbReference type="InterPro" id="IPR002355">
    <property type="entry name" value="Cu_oxidase_Cu_BS"/>
</dbReference>
<proteinExistence type="inferred from homology"/>
<dbReference type="AlphaFoldDB" id="A0A116MGH9"/>
<evidence type="ECO:0000313" key="8">
    <source>
        <dbReference type="Proteomes" id="UP000072933"/>
    </source>
</evidence>
<keyword evidence="2" id="KW-0479">Metal-binding</keyword>
<accession>A0A116MGH9</accession>
<dbReference type="Pfam" id="PF07732">
    <property type="entry name" value="Cu-oxidase_3"/>
    <property type="match status" value="1"/>
</dbReference>
<feature type="domain" description="Plastocyanin-like" evidence="5">
    <location>
        <begin position="365"/>
        <end position="479"/>
    </location>
</feature>
<dbReference type="CDD" id="cd13867">
    <property type="entry name" value="CuRO_2_CueO_FtsP"/>
    <property type="match status" value="1"/>
</dbReference>
<keyword evidence="3 7" id="KW-0560">Oxidoreductase</keyword>
<dbReference type="InterPro" id="IPR045087">
    <property type="entry name" value="Cu-oxidase_fam"/>
</dbReference>
<dbReference type="Pfam" id="PF00394">
    <property type="entry name" value="Cu-oxidase"/>
    <property type="match status" value="1"/>
</dbReference>
<dbReference type="GO" id="GO:0016491">
    <property type="term" value="F:oxidoreductase activity"/>
    <property type="evidence" value="ECO:0007669"/>
    <property type="project" value="UniProtKB-KW"/>
</dbReference>
<dbReference type="Proteomes" id="UP000072933">
    <property type="component" value="Unassembled WGS sequence"/>
</dbReference>
<evidence type="ECO:0000256" key="1">
    <source>
        <dbReference type="ARBA" id="ARBA00010609"/>
    </source>
</evidence>
<dbReference type="GO" id="GO:0005507">
    <property type="term" value="F:copper ion binding"/>
    <property type="evidence" value="ECO:0007669"/>
    <property type="project" value="InterPro"/>
</dbReference>
<dbReference type="InterPro" id="IPR001117">
    <property type="entry name" value="Cu-oxidase_2nd"/>
</dbReference>
<gene>
    <name evidence="7" type="primary">mco</name>
    <name evidence="7" type="ORF">ERS132370_00354</name>
</gene>
<dbReference type="SUPFAM" id="SSF49503">
    <property type="entry name" value="Cupredoxins"/>
    <property type="match status" value="3"/>
</dbReference>